<feature type="site" description="Important for substrate binding and specificity" evidence="5">
    <location>
        <position position="136"/>
    </location>
</feature>
<keyword evidence="5" id="KW-0460">Magnesium</keyword>
<keyword evidence="1 5" id="KW-0819">tRNA processing</keyword>
<feature type="site" description="Important for substrate binding and specificity" evidence="5">
    <location>
        <position position="20"/>
    </location>
</feature>
<name>J5KB27_9GAMM</name>
<dbReference type="GO" id="GO:0008408">
    <property type="term" value="F:3'-5' exonuclease activity"/>
    <property type="evidence" value="ECO:0007669"/>
    <property type="project" value="TreeGrafter"/>
</dbReference>
<evidence type="ECO:0000256" key="2">
    <source>
        <dbReference type="ARBA" id="ARBA00022722"/>
    </source>
</evidence>
<dbReference type="InterPro" id="IPR005987">
    <property type="entry name" value="RNase_T"/>
</dbReference>
<comment type="similarity">
    <text evidence="5">Belongs to the RNase T family.</text>
</comment>
<feature type="binding site" evidence="5">
    <location>
        <position position="14"/>
    </location>
    <ligand>
        <name>Mg(2+)</name>
        <dbReference type="ChEBI" id="CHEBI:18420"/>
        <label>2</label>
        <note>catalytic</note>
    </ligand>
</feature>
<evidence type="ECO:0000313" key="7">
    <source>
        <dbReference type="EMBL" id="EJP72563.1"/>
    </source>
</evidence>
<dbReference type="GO" id="GO:0045004">
    <property type="term" value="P:DNA replication proofreading"/>
    <property type="evidence" value="ECO:0007669"/>
    <property type="project" value="TreeGrafter"/>
</dbReference>
<dbReference type="HOGENOM" id="CLU_082724_0_0_6"/>
<feature type="active site" description="Proton donor/acceptor" evidence="5">
    <location>
        <position position="171"/>
    </location>
</feature>
<dbReference type="PANTHER" id="PTHR30231:SF2">
    <property type="entry name" value="RIBONUCLEASE T"/>
    <property type="match status" value="1"/>
</dbReference>
<gene>
    <name evidence="5 7" type="primary">rnt</name>
    <name evidence="7" type="ORF">NT02SARS_1031</name>
</gene>
<sequence>MKNRFRGYYPVVVDLETGGFNPNNNAILEIAITLIEEENGSLIPGVTERYHIEPYKDLIVEKESLEFTKIKLDHPLRQAVSEEDALKSLFKTINKNKTKYQCSRAILVGHNAHFDLSFLNASIERNKIKKSPFHPFSVIDTVSLGVAVTQQTVLARVCKELKIEYSNDDAHSAAYDSDVTAKVFCKILNESIKTQL</sequence>
<dbReference type="InterPro" id="IPR036397">
    <property type="entry name" value="RNaseH_sf"/>
</dbReference>
<evidence type="ECO:0000256" key="4">
    <source>
        <dbReference type="ARBA" id="ARBA00022839"/>
    </source>
</evidence>
<feature type="domain" description="Exonuclease" evidence="6">
    <location>
        <begin position="9"/>
        <end position="193"/>
    </location>
</feature>
<organism evidence="7 8">
    <name type="scientific">SAR86 cluster bacterium SAR86B</name>
    <dbReference type="NCBI Taxonomy" id="1123867"/>
    <lineage>
        <taxon>Bacteria</taxon>
        <taxon>Pseudomonadati</taxon>
        <taxon>Pseudomonadota</taxon>
        <taxon>Gammaproteobacteria</taxon>
        <taxon>SAR86 cluster</taxon>
    </lineage>
</organism>
<evidence type="ECO:0000313" key="8">
    <source>
        <dbReference type="Proteomes" id="UP000010116"/>
    </source>
</evidence>
<dbReference type="GO" id="GO:0016896">
    <property type="term" value="F:RNA exonuclease activity, producing 5'-phosphomonoesters"/>
    <property type="evidence" value="ECO:0007669"/>
    <property type="project" value="UniProtKB-UniRule"/>
</dbReference>
<evidence type="ECO:0000256" key="3">
    <source>
        <dbReference type="ARBA" id="ARBA00022801"/>
    </source>
</evidence>
<dbReference type="GO" id="GO:0008033">
    <property type="term" value="P:tRNA processing"/>
    <property type="evidence" value="ECO:0007669"/>
    <property type="project" value="UniProtKB-KW"/>
</dbReference>
<dbReference type="SUPFAM" id="SSF53098">
    <property type="entry name" value="Ribonuclease H-like"/>
    <property type="match status" value="1"/>
</dbReference>
<dbReference type="Gene3D" id="3.30.420.10">
    <property type="entry name" value="Ribonuclease H-like superfamily/Ribonuclease H"/>
    <property type="match status" value="1"/>
</dbReference>
<dbReference type="GO" id="GO:0005829">
    <property type="term" value="C:cytosol"/>
    <property type="evidence" value="ECO:0007669"/>
    <property type="project" value="TreeGrafter"/>
</dbReference>
<comment type="subunit">
    <text evidence="5">Homodimer.</text>
</comment>
<dbReference type="Proteomes" id="UP000010116">
    <property type="component" value="Unassembled WGS sequence"/>
</dbReference>
<feature type="site" description="Important for substrate binding and specificity" evidence="5">
    <location>
        <position position="67"/>
    </location>
</feature>
<feature type="binding site" evidence="5">
    <location>
        <position position="14"/>
    </location>
    <ligand>
        <name>Mg(2+)</name>
        <dbReference type="ChEBI" id="CHEBI:18420"/>
        <label>1</label>
        <note>catalytic</note>
    </ligand>
</feature>
<feature type="binding site" evidence="5">
    <location>
        <position position="176"/>
    </location>
    <ligand>
        <name>Mg(2+)</name>
        <dbReference type="ChEBI" id="CHEBI:18420"/>
        <label>2</label>
        <note>catalytic</note>
    </ligand>
</feature>
<evidence type="ECO:0000259" key="6">
    <source>
        <dbReference type="SMART" id="SM00479"/>
    </source>
</evidence>
<dbReference type="EC" id="3.1.13.-" evidence="5"/>
<keyword evidence="2 5" id="KW-0540">Nuclease</keyword>
<dbReference type="SMART" id="SM00479">
    <property type="entry name" value="EXOIII"/>
    <property type="match status" value="1"/>
</dbReference>
<dbReference type="Pfam" id="PF00929">
    <property type="entry name" value="RNase_T"/>
    <property type="match status" value="1"/>
</dbReference>
<dbReference type="InterPro" id="IPR012337">
    <property type="entry name" value="RNaseH-like_sf"/>
</dbReference>
<keyword evidence="4 5" id="KW-0269">Exonuclease</keyword>
<keyword evidence="3 5" id="KW-0378">Hydrolase</keyword>
<comment type="function">
    <text evidence="5">Trims short 3' overhangs of a variety of RNA species, leaving a one or two nucleotide 3' overhang. Responsible for the end-turnover of tRNA: specifically removes the terminal AMP residue from uncharged tRNA (tRNA-C-C-A). Also appears to be involved in tRNA biosynthesis.</text>
</comment>
<dbReference type="HAMAP" id="MF_00157">
    <property type="entry name" value="RNase_T"/>
    <property type="match status" value="1"/>
</dbReference>
<reference evidence="7 8" key="1">
    <citation type="journal article" date="2012" name="ISME J.">
        <title>Genomic insights to SAR86, an abundant and uncultivated marine bacterial lineage.</title>
        <authorList>
            <person name="Dupont C.L."/>
            <person name="Rusch D.B."/>
            <person name="Yooseph S."/>
            <person name="Lombardo M.J."/>
            <person name="Richter R.A."/>
            <person name="Valas R."/>
            <person name="Novotny M."/>
            <person name="Yee-Greenbaum J."/>
            <person name="Selengut J.D."/>
            <person name="Haft D.H."/>
            <person name="Halpern A.L."/>
            <person name="Lasken R.S."/>
            <person name="Nealson K."/>
            <person name="Friedman R."/>
            <person name="Venter J.C."/>
        </authorList>
    </citation>
    <scope>NUCLEOTIDE SEQUENCE [LARGE SCALE GENOMIC DNA]</scope>
</reference>
<protein>
    <recommendedName>
        <fullName evidence="5">Ribonuclease T</fullName>
        <ecNumber evidence="5">3.1.13.-</ecNumber>
    </recommendedName>
    <alternativeName>
        <fullName evidence="5">Exoribonuclease T</fullName>
        <shortName evidence="5">RNase T</shortName>
    </alternativeName>
</protein>
<comment type="cofactor">
    <cofactor evidence="5">
        <name>Mg(2+)</name>
        <dbReference type="ChEBI" id="CHEBI:18420"/>
    </cofactor>
    <text evidence="5">Binds two Mg(2+) per subunit. The active form of the enzyme binds two Mg(2+) ions in its active site. The first Mg(2+) forms only one salt bridge with the protein.</text>
</comment>
<dbReference type="GO" id="GO:0000287">
    <property type="term" value="F:magnesium ion binding"/>
    <property type="evidence" value="ECO:0007669"/>
    <property type="project" value="UniProtKB-UniRule"/>
</dbReference>
<dbReference type="EMBL" id="JH611190">
    <property type="protein sequence ID" value="EJP72563.1"/>
    <property type="molecule type" value="Genomic_DNA"/>
</dbReference>
<accession>J5KB27</accession>
<dbReference type="AlphaFoldDB" id="J5KB27"/>
<feature type="binding site" evidence="5">
    <location>
        <position position="171"/>
    </location>
    <ligand>
        <name>Mg(2+)</name>
        <dbReference type="ChEBI" id="CHEBI:18420"/>
        <label>2</label>
        <note>catalytic</note>
    </ligand>
</feature>
<proteinExistence type="inferred from homology"/>
<evidence type="ECO:0000256" key="1">
    <source>
        <dbReference type="ARBA" id="ARBA00022694"/>
    </source>
</evidence>
<dbReference type="InterPro" id="IPR013520">
    <property type="entry name" value="Ribonucl_H"/>
</dbReference>
<feature type="binding site" evidence="5">
    <location>
        <position position="16"/>
    </location>
    <ligand>
        <name>Mg(2+)</name>
        <dbReference type="ChEBI" id="CHEBI:18420"/>
        <label>2</label>
        <note>catalytic</note>
    </ligand>
</feature>
<dbReference type="PANTHER" id="PTHR30231">
    <property type="entry name" value="DNA POLYMERASE III SUBUNIT EPSILON"/>
    <property type="match status" value="1"/>
</dbReference>
<feature type="site" description="Important for substrate binding and specificity" evidence="5">
    <location>
        <position position="114"/>
    </location>
</feature>
<keyword evidence="5" id="KW-0479">Metal-binding</keyword>
<dbReference type="GO" id="GO:0003676">
    <property type="term" value="F:nucleic acid binding"/>
    <property type="evidence" value="ECO:0007669"/>
    <property type="project" value="InterPro"/>
</dbReference>
<evidence type="ECO:0000256" key="5">
    <source>
        <dbReference type="HAMAP-Rule" id="MF_00157"/>
    </source>
</evidence>